<evidence type="ECO:0000313" key="2">
    <source>
        <dbReference type="Proteomes" id="UP001085076"/>
    </source>
</evidence>
<accession>A0A9D5CYN5</accession>
<dbReference type="PANTHER" id="PTHR31050:SF3">
    <property type="entry name" value="OS08G0412800 PROTEIN"/>
    <property type="match status" value="1"/>
</dbReference>
<proteinExistence type="predicted"/>
<dbReference type="Pfam" id="PF06880">
    <property type="entry name" value="DUF1262"/>
    <property type="match status" value="1"/>
</dbReference>
<reference evidence="1" key="2">
    <citation type="journal article" date="2022" name="Hortic Res">
        <title>The genome of Dioscorea zingiberensis sheds light on the biosynthesis, origin and evolution of the medicinally important diosgenin saponins.</title>
        <authorList>
            <person name="Li Y."/>
            <person name="Tan C."/>
            <person name="Li Z."/>
            <person name="Guo J."/>
            <person name="Li S."/>
            <person name="Chen X."/>
            <person name="Wang C."/>
            <person name="Dai X."/>
            <person name="Yang H."/>
            <person name="Song W."/>
            <person name="Hou L."/>
            <person name="Xu J."/>
            <person name="Tong Z."/>
            <person name="Xu A."/>
            <person name="Yuan X."/>
            <person name="Wang W."/>
            <person name="Yang Q."/>
            <person name="Chen L."/>
            <person name="Sun Z."/>
            <person name="Wang K."/>
            <person name="Pan B."/>
            <person name="Chen J."/>
            <person name="Bao Y."/>
            <person name="Liu F."/>
            <person name="Qi X."/>
            <person name="Gang D.R."/>
            <person name="Wen J."/>
            <person name="Li J."/>
        </authorList>
    </citation>
    <scope>NUCLEOTIDE SEQUENCE</scope>
    <source>
        <strain evidence="1">Dzin_1.0</strain>
    </source>
</reference>
<gene>
    <name evidence="1" type="ORF">J5N97_009622</name>
</gene>
<evidence type="ECO:0008006" key="3">
    <source>
        <dbReference type="Google" id="ProtNLM"/>
    </source>
</evidence>
<dbReference type="PANTHER" id="PTHR31050">
    <property type="entry name" value="OS08G0413200 PROTEIN"/>
    <property type="match status" value="1"/>
</dbReference>
<dbReference type="AlphaFoldDB" id="A0A9D5CYN5"/>
<organism evidence="1 2">
    <name type="scientific">Dioscorea zingiberensis</name>
    <dbReference type="NCBI Taxonomy" id="325984"/>
    <lineage>
        <taxon>Eukaryota</taxon>
        <taxon>Viridiplantae</taxon>
        <taxon>Streptophyta</taxon>
        <taxon>Embryophyta</taxon>
        <taxon>Tracheophyta</taxon>
        <taxon>Spermatophyta</taxon>
        <taxon>Magnoliopsida</taxon>
        <taxon>Liliopsida</taxon>
        <taxon>Dioscoreales</taxon>
        <taxon>Dioscoreaceae</taxon>
        <taxon>Dioscorea</taxon>
    </lineage>
</organism>
<comment type="caution">
    <text evidence="1">The sequence shown here is derived from an EMBL/GenBank/DDBJ whole genome shotgun (WGS) entry which is preliminary data.</text>
</comment>
<sequence>MYVTRPLSLYNSNPNASSAPPPEGPGSGVLVMWDEAAEAEAMSCWGLCKDTRLYKLPFLQNRKTEIRYTTGSGDDQRTTYDEVYFIPVVDQPLSSNLYYAIKADGRHRGKAATCSREEDMGTCLCFNFVNDTKPFAFDPTNIYQQVEIIPRGHGRFTAKAVASDGFPPDFLRRKGWRAYASLPKSFVFEGEANGIDMPLRSRMPGLDSPPVVVGKWYSPFIFIKEGDRLKDQMKKSMYYEITLQQFWEEIYVCGKSSTTLSSNGENKVKVSTSVRRQVALLNGNESVEDDVMVVDEFMWFKAVNSMENGFGLSMVVCERMRWEENRFGWLNGMENVVRVERVEENEVDGWKRFSCFVLVERFVFKRMDGSLAFTIDFKHVDKIRAKWE</sequence>
<protein>
    <recommendedName>
        <fullName evidence="3">DUF1262 family protein</fullName>
    </recommendedName>
</protein>
<evidence type="ECO:0000313" key="1">
    <source>
        <dbReference type="EMBL" id="KAJ0981367.1"/>
    </source>
</evidence>
<dbReference type="Proteomes" id="UP001085076">
    <property type="component" value="Miscellaneous, Linkage group lg02"/>
</dbReference>
<keyword evidence="2" id="KW-1185">Reference proteome</keyword>
<reference evidence="1" key="1">
    <citation type="submission" date="2021-03" db="EMBL/GenBank/DDBJ databases">
        <authorList>
            <person name="Li Z."/>
            <person name="Yang C."/>
        </authorList>
    </citation>
    <scope>NUCLEOTIDE SEQUENCE</scope>
    <source>
        <strain evidence="1">Dzin_1.0</strain>
        <tissue evidence="1">Leaf</tissue>
    </source>
</reference>
<dbReference type="InterPro" id="IPR010683">
    <property type="entry name" value="DUF1262"/>
</dbReference>
<name>A0A9D5CYN5_9LILI</name>
<dbReference type="OrthoDB" id="741151at2759"/>
<dbReference type="EMBL" id="JAGGNH010000002">
    <property type="protein sequence ID" value="KAJ0981367.1"/>
    <property type="molecule type" value="Genomic_DNA"/>
</dbReference>